<evidence type="ECO:0008006" key="5">
    <source>
        <dbReference type="Google" id="ProtNLM"/>
    </source>
</evidence>
<dbReference type="CDD" id="cd05830">
    <property type="entry name" value="Sortase_E"/>
    <property type="match status" value="1"/>
</dbReference>
<dbReference type="InterPro" id="IPR042003">
    <property type="entry name" value="Sortase_E"/>
</dbReference>
<keyword evidence="2" id="KW-1133">Transmembrane helix</keyword>
<dbReference type="Pfam" id="PF04203">
    <property type="entry name" value="Sortase"/>
    <property type="match status" value="1"/>
</dbReference>
<dbReference type="SUPFAM" id="SSF63817">
    <property type="entry name" value="Sortase"/>
    <property type="match status" value="1"/>
</dbReference>
<evidence type="ECO:0000313" key="3">
    <source>
        <dbReference type="EMBL" id="PIT98310.1"/>
    </source>
</evidence>
<comment type="caution">
    <text evidence="3">The sequence shown here is derived from an EMBL/GenBank/DDBJ whole genome shotgun (WGS) entry which is preliminary data.</text>
</comment>
<dbReference type="InterPro" id="IPR005754">
    <property type="entry name" value="Sortase"/>
</dbReference>
<dbReference type="Gene3D" id="2.40.260.10">
    <property type="entry name" value="Sortase"/>
    <property type="match status" value="1"/>
</dbReference>
<evidence type="ECO:0000256" key="1">
    <source>
        <dbReference type="ARBA" id="ARBA00022801"/>
    </source>
</evidence>
<feature type="transmembrane region" description="Helical" evidence="2">
    <location>
        <begin position="12"/>
        <end position="36"/>
    </location>
</feature>
<gene>
    <name evidence="3" type="ORF">COT71_01425</name>
</gene>
<reference evidence="4" key="1">
    <citation type="submission" date="2017-09" db="EMBL/GenBank/DDBJ databases">
        <title>Depth-based differentiation of microbial function through sediment-hosted aquifers and enrichment of novel symbionts in the deep terrestrial subsurface.</title>
        <authorList>
            <person name="Probst A.J."/>
            <person name="Ladd B."/>
            <person name="Jarett J.K."/>
            <person name="Geller-Mcgrath D.E."/>
            <person name="Sieber C.M.K."/>
            <person name="Emerson J.B."/>
            <person name="Anantharaman K."/>
            <person name="Thomas B.C."/>
            <person name="Malmstrom R."/>
            <person name="Stieglmeier M."/>
            <person name="Klingl A."/>
            <person name="Woyke T."/>
            <person name="Ryan C.M."/>
            <person name="Banfield J.F."/>
        </authorList>
    </citation>
    <scope>NUCLEOTIDE SEQUENCE [LARGE SCALE GENOMIC DNA]</scope>
</reference>
<proteinExistence type="predicted"/>
<dbReference type="AlphaFoldDB" id="A0A2M6WZW9"/>
<keyword evidence="2" id="KW-0812">Transmembrane</keyword>
<organism evidence="3 4">
    <name type="scientific">Candidatus Andersenbacteria bacterium CG10_big_fil_rev_8_21_14_0_10_54_11</name>
    <dbReference type="NCBI Taxonomy" id="1974485"/>
    <lineage>
        <taxon>Bacteria</taxon>
        <taxon>Candidatus Anderseniibacteriota</taxon>
    </lineage>
</organism>
<evidence type="ECO:0000313" key="4">
    <source>
        <dbReference type="Proteomes" id="UP000230731"/>
    </source>
</evidence>
<dbReference type="GO" id="GO:0016787">
    <property type="term" value="F:hydrolase activity"/>
    <property type="evidence" value="ECO:0007669"/>
    <property type="project" value="UniProtKB-KW"/>
</dbReference>
<dbReference type="EMBL" id="PEZP01000016">
    <property type="protein sequence ID" value="PIT98310.1"/>
    <property type="molecule type" value="Genomic_DNA"/>
</dbReference>
<keyword evidence="2" id="KW-0472">Membrane</keyword>
<sequence length="233" mass="25904">MLTIRQQWAYFTAIFVSALLVLFGLGSLIVLIWPAVSAGFLPTISYFPQLPLAEAREIPLYDAALEQKTARAPYPPLSDADVFREGDWIHIPSIDIHVPLVLSDSLQDGDVLRALQTGAALYPNGVLPGRLGNTFISAHSTGEPWKGSYRFAFLRLNELDDGALLHLDYHGTRYTYRINRTEIITPQPDSVVISDRPVPTVTLMACWPLWSTKQRMLVHGSLIHVTKLTSAPV</sequence>
<evidence type="ECO:0000256" key="2">
    <source>
        <dbReference type="SAM" id="Phobius"/>
    </source>
</evidence>
<accession>A0A2M6WZW9</accession>
<dbReference type="Proteomes" id="UP000230731">
    <property type="component" value="Unassembled WGS sequence"/>
</dbReference>
<protein>
    <recommendedName>
        <fullName evidence="5">Sortase</fullName>
    </recommendedName>
</protein>
<keyword evidence="1" id="KW-0378">Hydrolase</keyword>
<dbReference type="InterPro" id="IPR023365">
    <property type="entry name" value="Sortase_dom-sf"/>
</dbReference>
<name>A0A2M6WZW9_9BACT</name>
<dbReference type="NCBIfam" id="TIGR01076">
    <property type="entry name" value="sortase_fam"/>
    <property type="match status" value="1"/>
</dbReference>